<name>A0A1G5GBD4_9BACT</name>
<reference evidence="1 2" key="1">
    <citation type="submission" date="2016-10" db="EMBL/GenBank/DDBJ databases">
        <authorList>
            <person name="de Groot N.N."/>
        </authorList>
    </citation>
    <scope>NUCLEOTIDE SEQUENCE [LARGE SCALE GENOMIC DNA]</scope>
    <source>
        <strain evidence="1 2">AA1</strain>
    </source>
</reference>
<dbReference type="Proteomes" id="UP000198870">
    <property type="component" value="Unassembled WGS sequence"/>
</dbReference>
<gene>
    <name evidence="1" type="ORF">SAMN05216233_11016</name>
</gene>
<organism evidence="1 2">
    <name type="scientific">Desulfoluna spongiiphila</name>
    <dbReference type="NCBI Taxonomy" id="419481"/>
    <lineage>
        <taxon>Bacteria</taxon>
        <taxon>Pseudomonadati</taxon>
        <taxon>Thermodesulfobacteriota</taxon>
        <taxon>Desulfobacteria</taxon>
        <taxon>Desulfobacterales</taxon>
        <taxon>Desulfolunaceae</taxon>
        <taxon>Desulfoluna</taxon>
    </lineage>
</organism>
<dbReference type="RefSeq" id="WP_092211299.1">
    <property type="nucleotide sequence ID" value="NZ_FMUX01000010.1"/>
</dbReference>
<accession>A0A1G5GBD4</accession>
<dbReference type="AlphaFoldDB" id="A0A1G5GBD4"/>
<keyword evidence="2" id="KW-1185">Reference proteome</keyword>
<evidence type="ECO:0000313" key="1">
    <source>
        <dbReference type="EMBL" id="SCY48058.1"/>
    </source>
</evidence>
<dbReference type="OrthoDB" id="1118000at2"/>
<evidence type="ECO:0000313" key="2">
    <source>
        <dbReference type="Proteomes" id="UP000198870"/>
    </source>
</evidence>
<proteinExistence type="predicted"/>
<protein>
    <submittedName>
        <fullName evidence="1">Uncharacterized protein</fullName>
    </submittedName>
</protein>
<sequence>MDIQIGIGIGPIHFGQEEESVTEHLGLPESREYIEFEDALGDGTKVLGYYGDGLVFNFDSDDDFRLSTIAIREPGHTLFGTDLFGLNKLQVLTHLAGHIDEEPQEEVHTEDDAPDYLLVEYVDQSLFLWFDADTLVEIEIGYRFDNDEPVWPKKA</sequence>
<dbReference type="EMBL" id="FMUX01000010">
    <property type="protein sequence ID" value="SCY48058.1"/>
    <property type="molecule type" value="Genomic_DNA"/>
</dbReference>